<dbReference type="RefSeq" id="WP_255904004.1">
    <property type="nucleotide sequence ID" value="NZ_JAFMZO010000003.1"/>
</dbReference>
<dbReference type="InterPro" id="IPR003593">
    <property type="entry name" value="AAA+_ATPase"/>
</dbReference>
<comment type="caution">
    <text evidence="2">The sequence shown here is derived from an EMBL/GenBank/DDBJ whole genome shotgun (WGS) entry which is preliminary data.</text>
</comment>
<sequence>MLTEETYQLCGYIDYVPQEQGFITPVFSMGYAYFLQTTSDDNTISHFEVLPDISITDLTVNSQPIYRKEGDSCIFGFKDSETVYYDEGQNLANYLRNVEFDKFKNEYLIKNIKSFIHHYSTEKIERKNLDLNDCWSLCNSVVKAQFSFEFCRQFQEFVIPIKFESNILTLSFSNRSFKTLFDNSLKSDLVTAIQSVYEVDIHIESIESPNDLINWRIGEINEPGFSQGSFVIHTHIQPRHTYDFESFFIGENNSNAYETSIKIASSGVYMDPAGLIIYGDRGSGKTHLLRAIANYLNRHNWDNIPIFTMDRRTPQVSGIPLRNISEFEIIINEAKMILIDDAHLFDEGIPFQGKYWDLIKSQSRNGKKVICTYNISYAHEELNHSFSSFIEDFEKVSLNRPDFRDKINLIKYKSRFKNLWIDDGNISSLAQILPDNVAGIERGLTWVYLDCLASERNLIDCKYSFWGNDRGTLKHHRRDIVSRLPLLKDLVSKFIDLQTFHSRYTDIVYNEKVRAVNDLTIFLIELYYYDMTMDDALNKHMKVSKDYSFHYFQHLLYSNLGFKNSIVSIHKEYLRNLETKENN</sequence>
<accession>A0ABW4ZJK7</accession>
<dbReference type="Proteomes" id="UP001597387">
    <property type="component" value="Unassembled WGS sequence"/>
</dbReference>
<dbReference type="Gene3D" id="3.40.50.300">
    <property type="entry name" value="P-loop containing nucleotide triphosphate hydrolases"/>
    <property type="match status" value="1"/>
</dbReference>
<dbReference type="PANTHER" id="PTHR30050">
    <property type="entry name" value="CHROMOSOMAL REPLICATION INITIATOR PROTEIN DNAA"/>
    <property type="match status" value="1"/>
</dbReference>
<evidence type="ECO:0000313" key="3">
    <source>
        <dbReference type="Proteomes" id="UP001597387"/>
    </source>
</evidence>
<organism evidence="2 3">
    <name type="scientific">Paradesertivirga mongoliensis</name>
    <dbReference type="NCBI Taxonomy" id="2100740"/>
    <lineage>
        <taxon>Bacteria</taxon>
        <taxon>Pseudomonadati</taxon>
        <taxon>Bacteroidota</taxon>
        <taxon>Sphingobacteriia</taxon>
        <taxon>Sphingobacteriales</taxon>
        <taxon>Sphingobacteriaceae</taxon>
        <taxon>Paradesertivirga</taxon>
    </lineage>
</organism>
<dbReference type="SUPFAM" id="SSF52540">
    <property type="entry name" value="P-loop containing nucleoside triphosphate hydrolases"/>
    <property type="match status" value="1"/>
</dbReference>
<evidence type="ECO:0000313" key="2">
    <source>
        <dbReference type="EMBL" id="MFD2162243.1"/>
    </source>
</evidence>
<dbReference type="PANTHER" id="PTHR30050:SF2">
    <property type="entry name" value="CHROMOSOMAL REPLICATION INITIATOR PROTEIN DNAA"/>
    <property type="match status" value="1"/>
</dbReference>
<name>A0ABW4ZJK7_9SPHI</name>
<protein>
    <submittedName>
        <fullName evidence="2">DnaA ATPase domain-containing protein</fullName>
    </submittedName>
</protein>
<dbReference type="InterPro" id="IPR027417">
    <property type="entry name" value="P-loop_NTPase"/>
</dbReference>
<dbReference type="InterPro" id="IPR013317">
    <property type="entry name" value="DnaA_dom"/>
</dbReference>
<gene>
    <name evidence="2" type="ORF">ACFSJU_07550</name>
</gene>
<feature type="domain" description="AAA+ ATPase" evidence="1">
    <location>
        <begin position="271"/>
        <end position="397"/>
    </location>
</feature>
<evidence type="ECO:0000259" key="1">
    <source>
        <dbReference type="SMART" id="SM00382"/>
    </source>
</evidence>
<dbReference type="CDD" id="cd00009">
    <property type="entry name" value="AAA"/>
    <property type="match status" value="1"/>
</dbReference>
<dbReference type="Pfam" id="PF00308">
    <property type="entry name" value="Bac_DnaA"/>
    <property type="match status" value="1"/>
</dbReference>
<dbReference type="EMBL" id="JBHUHZ010000001">
    <property type="protein sequence ID" value="MFD2162243.1"/>
    <property type="molecule type" value="Genomic_DNA"/>
</dbReference>
<proteinExistence type="predicted"/>
<dbReference type="SMART" id="SM00382">
    <property type="entry name" value="AAA"/>
    <property type="match status" value="1"/>
</dbReference>
<reference evidence="3" key="1">
    <citation type="journal article" date="2019" name="Int. J. Syst. Evol. Microbiol.">
        <title>The Global Catalogue of Microorganisms (GCM) 10K type strain sequencing project: providing services to taxonomists for standard genome sequencing and annotation.</title>
        <authorList>
            <consortium name="The Broad Institute Genomics Platform"/>
            <consortium name="The Broad Institute Genome Sequencing Center for Infectious Disease"/>
            <person name="Wu L."/>
            <person name="Ma J."/>
        </authorList>
    </citation>
    <scope>NUCLEOTIDE SEQUENCE [LARGE SCALE GENOMIC DNA]</scope>
    <source>
        <strain evidence="3">KCTC 42217</strain>
    </source>
</reference>
<keyword evidence="3" id="KW-1185">Reference proteome</keyword>